<evidence type="ECO:0000256" key="1">
    <source>
        <dbReference type="ARBA" id="ARBA00004162"/>
    </source>
</evidence>
<dbReference type="OrthoDB" id="1375727at2"/>
<evidence type="ECO:0000256" key="2">
    <source>
        <dbReference type="ARBA" id="ARBA00005811"/>
    </source>
</evidence>
<reference evidence="10" key="1">
    <citation type="submission" date="2016-10" db="EMBL/GenBank/DDBJ databases">
        <authorList>
            <person name="Varghese N."/>
            <person name="Submissions S."/>
        </authorList>
    </citation>
    <scope>NUCLEOTIDE SEQUENCE [LARGE SCALE GENOMIC DNA]</scope>
    <source>
        <strain evidence="10">DSM 14807</strain>
    </source>
</reference>
<protein>
    <submittedName>
        <fullName evidence="9">Biopolymer transport protein ExbD</fullName>
    </submittedName>
</protein>
<sequence>MDLRKRRREEAKVESSALNDILFIFLLFFLIVSTLANPNVIKLSLPRAESNTKAKQTVVVSIDAQQRYYVGTTQVPFDKLAQVLAPKLAGEQVDATIVINADKTVPIDDVVKVMEIARQLHAKVVLATAHPDAGAAHP</sequence>
<dbReference type="GO" id="GO:0022857">
    <property type="term" value="F:transmembrane transporter activity"/>
    <property type="evidence" value="ECO:0007669"/>
    <property type="project" value="InterPro"/>
</dbReference>
<comment type="subcellular location">
    <subcellularLocation>
        <location evidence="1">Cell membrane</location>
        <topology evidence="1">Single-pass membrane protein</topology>
    </subcellularLocation>
    <subcellularLocation>
        <location evidence="7">Cell membrane</location>
        <topology evidence="7">Single-pass type II membrane protein</topology>
    </subcellularLocation>
</comment>
<evidence type="ECO:0000256" key="7">
    <source>
        <dbReference type="RuleBase" id="RU003879"/>
    </source>
</evidence>
<keyword evidence="4 7" id="KW-0812">Transmembrane</keyword>
<evidence type="ECO:0000256" key="8">
    <source>
        <dbReference type="SAM" id="Phobius"/>
    </source>
</evidence>
<feature type="transmembrane region" description="Helical" evidence="8">
    <location>
        <begin position="21"/>
        <end position="41"/>
    </location>
</feature>
<dbReference type="RefSeq" id="WP_092459878.1">
    <property type="nucleotide sequence ID" value="NZ_FPCJ01000001.1"/>
</dbReference>
<evidence type="ECO:0000313" key="10">
    <source>
        <dbReference type="Proteomes" id="UP000199537"/>
    </source>
</evidence>
<dbReference type="PANTHER" id="PTHR30558">
    <property type="entry name" value="EXBD MEMBRANE COMPONENT OF PMF-DRIVEN MACROMOLECULE IMPORT SYSTEM"/>
    <property type="match status" value="1"/>
</dbReference>
<evidence type="ECO:0000313" key="9">
    <source>
        <dbReference type="EMBL" id="SFV33605.1"/>
    </source>
</evidence>
<dbReference type="InterPro" id="IPR003400">
    <property type="entry name" value="ExbD"/>
</dbReference>
<keyword evidence="7" id="KW-0653">Protein transport</keyword>
<evidence type="ECO:0000256" key="5">
    <source>
        <dbReference type="ARBA" id="ARBA00022989"/>
    </source>
</evidence>
<evidence type="ECO:0000256" key="4">
    <source>
        <dbReference type="ARBA" id="ARBA00022692"/>
    </source>
</evidence>
<dbReference type="GO" id="GO:0005886">
    <property type="term" value="C:plasma membrane"/>
    <property type="evidence" value="ECO:0007669"/>
    <property type="project" value="UniProtKB-SubCell"/>
</dbReference>
<dbReference type="Pfam" id="PF02472">
    <property type="entry name" value="ExbD"/>
    <property type="match status" value="1"/>
</dbReference>
<evidence type="ECO:0000256" key="3">
    <source>
        <dbReference type="ARBA" id="ARBA00022475"/>
    </source>
</evidence>
<accession>A0A1I7NG22</accession>
<proteinExistence type="inferred from homology"/>
<name>A0A1I7NG22_9BACT</name>
<dbReference type="Gene3D" id="3.30.420.270">
    <property type="match status" value="1"/>
</dbReference>
<comment type="similarity">
    <text evidence="2 7">Belongs to the ExbD/TolR family.</text>
</comment>
<gene>
    <name evidence="9" type="ORF">SAMN05660895_1758</name>
</gene>
<dbReference type="EMBL" id="FPCJ01000001">
    <property type="protein sequence ID" value="SFV33605.1"/>
    <property type="molecule type" value="Genomic_DNA"/>
</dbReference>
<keyword evidence="5 8" id="KW-1133">Transmembrane helix</keyword>
<keyword evidence="7" id="KW-0813">Transport</keyword>
<dbReference type="GO" id="GO:0015031">
    <property type="term" value="P:protein transport"/>
    <property type="evidence" value="ECO:0007669"/>
    <property type="project" value="UniProtKB-KW"/>
</dbReference>
<keyword evidence="10" id="KW-1185">Reference proteome</keyword>
<organism evidence="9 10">
    <name type="scientific">Thermoflavifilum thermophilum</name>
    <dbReference type="NCBI Taxonomy" id="1393122"/>
    <lineage>
        <taxon>Bacteria</taxon>
        <taxon>Pseudomonadati</taxon>
        <taxon>Bacteroidota</taxon>
        <taxon>Chitinophagia</taxon>
        <taxon>Chitinophagales</taxon>
        <taxon>Chitinophagaceae</taxon>
        <taxon>Thermoflavifilum</taxon>
    </lineage>
</organism>
<dbReference type="STRING" id="1393122.SAMN05660895_1758"/>
<keyword evidence="6 8" id="KW-0472">Membrane</keyword>
<dbReference type="Proteomes" id="UP000199537">
    <property type="component" value="Unassembled WGS sequence"/>
</dbReference>
<keyword evidence="3" id="KW-1003">Cell membrane</keyword>
<evidence type="ECO:0000256" key="6">
    <source>
        <dbReference type="ARBA" id="ARBA00023136"/>
    </source>
</evidence>
<dbReference type="AlphaFoldDB" id="A0A1I7NG22"/>